<dbReference type="Proteomes" id="UP000198896">
    <property type="component" value="Unassembled WGS sequence"/>
</dbReference>
<dbReference type="RefSeq" id="WP_093913391.1">
    <property type="nucleotide sequence ID" value="NZ_FONL01000007.1"/>
</dbReference>
<dbReference type="OrthoDB" id="515428at2"/>
<dbReference type="STRING" id="1123323.SAMN05216245_1075"/>
<evidence type="ECO:0000313" key="2">
    <source>
        <dbReference type="EMBL" id="SFE46615.1"/>
    </source>
</evidence>
<dbReference type="NCBIfam" id="TIGR01764">
    <property type="entry name" value="excise"/>
    <property type="match status" value="1"/>
</dbReference>
<dbReference type="GO" id="GO:0003677">
    <property type="term" value="F:DNA binding"/>
    <property type="evidence" value="ECO:0007669"/>
    <property type="project" value="InterPro"/>
</dbReference>
<organism evidence="2 3">
    <name type="scientific">Succiniclasticum ruminis DSM 9236</name>
    <dbReference type="NCBI Taxonomy" id="1123323"/>
    <lineage>
        <taxon>Bacteria</taxon>
        <taxon>Bacillati</taxon>
        <taxon>Bacillota</taxon>
        <taxon>Negativicutes</taxon>
        <taxon>Acidaminococcales</taxon>
        <taxon>Acidaminococcaceae</taxon>
        <taxon>Succiniclasticum</taxon>
    </lineage>
</organism>
<dbReference type="InterPro" id="IPR010093">
    <property type="entry name" value="SinI_DNA-bd"/>
</dbReference>
<name>A0A1I2ARG5_9FIRM</name>
<evidence type="ECO:0000259" key="1">
    <source>
        <dbReference type="Pfam" id="PF12728"/>
    </source>
</evidence>
<feature type="domain" description="Helix-turn-helix" evidence="1">
    <location>
        <begin position="31"/>
        <end position="68"/>
    </location>
</feature>
<accession>A0A1I2ARG5</accession>
<sequence>MNEEKNTKDSTINSEDLIYVEDVIKMFGGKITKNIIYAWIREKKLPAMKVGRRFVFSRKRVQAFMAKRLGLAS</sequence>
<evidence type="ECO:0000313" key="3">
    <source>
        <dbReference type="Proteomes" id="UP000198896"/>
    </source>
</evidence>
<keyword evidence="3" id="KW-1185">Reference proteome</keyword>
<dbReference type="AlphaFoldDB" id="A0A1I2ARG5"/>
<dbReference type="Pfam" id="PF12728">
    <property type="entry name" value="HTH_17"/>
    <property type="match status" value="1"/>
</dbReference>
<dbReference type="InterPro" id="IPR041657">
    <property type="entry name" value="HTH_17"/>
</dbReference>
<gene>
    <name evidence="2" type="ORF">SAMN05216245_1075</name>
</gene>
<protein>
    <submittedName>
        <fullName evidence="2">DNA binding domain-containing protein, excisionase family</fullName>
    </submittedName>
</protein>
<dbReference type="EMBL" id="FONL01000007">
    <property type="protein sequence ID" value="SFE46615.1"/>
    <property type="molecule type" value="Genomic_DNA"/>
</dbReference>
<proteinExistence type="predicted"/>
<reference evidence="2 3" key="1">
    <citation type="submission" date="2016-10" db="EMBL/GenBank/DDBJ databases">
        <authorList>
            <person name="de Groot N.N."/>
        </authorList>
    </citation>
    <scope>NUCLEOTIDE SEQUENCE [LARGE SCALE GENOMIC DNA]</scope>
    <source>
        <strain evidence="2 3">DSM 9236</strain>
    </source>
</reference>